<gene>
    <name evidence="10" type="ORF">SPRG_13464</name>
</gene>
<reference evidence="10 11" key="1">
    <citation type="journal article" date="2013" name="PLoS Genet.">
        <title>Distinctive expansion of potential virulence genes in the genome of the oomycete fish pathogen Saprolegnia parasitica.</title>
        <authorList>
            <person name="Jiang R.H."/>
            <person name="de Bruijn I."/>
            <person name="Haas B.J."/>
            <person name="Belmonte R."/>
            <person name="Lobach L."/>
            <person name="Christie J."/>
            <person name="van den Ackerveken G."/>
            <person name="Bottin A."/>
            <person name="Bulone V."/>
            <person name="Diaz-Moreno S.M."/>
            <person name="Dumas B."/>
            <person name="Fan L."/>
            <person name="Gaulin E."/>
            <person name="Govers F."/>
            <person name="Grenville-Briggs L.J."/>
            <person name="Horner N.R."/>
            <person name="Levin J.Z."/>
            <person name="Mammella M."/>
            <person name="Meijer H.J."/>
            <person name="Morris P."/>
            <person name="Nusbaum C."/>
            <person name="Oome S."/>
            <person name="Phillips A.J."/>
            <person name="van Rooyen D."/>
            <person name="Rzeszutek E."/>
            <person name="Saraiva M."/>
            <person name="Secombes C.J."/>
            <person name="Seidl M.F."/>
            <person name="Snel B."/>
            <person name="Stassen J.H."/>
            <person name="Sykes S."/>
            <person name="Tripathy S."/>
            <person name="van den Berg H."/>
            <person name="Vega-Arreguin J.C."/>
            <person name="Wawra S."/>
            <person name="Young S.K."/>
            <person name="Zeng Q."/>
            <person name="Dieguez-Uribeondo J."/>
            <person name="Russ C."/>
            <person name="Tyler B.M."/>
            <person name="van West P."/>
        </authorList>
    </citation>
    <scope>NUCLEOTIDE SEQUENCE [LARGE SCALE GENOMIC DNA]</scope>
    <source>
        <strain evidence="10 11">CBS 223.65</strain>
    </source>
</reference>
<evidence type="ECO:0000259" key="9">
    <source>
        <dbReference type="Pfam" id="PF13886"/>
    </source>
</evidence>
<dbReference type="AlphaFoldDB" id="A0A067BTS6"/>
<feature type="chain" id="PRO_5001633751" description="Transmembrane protein 198" evidence="8">
    <location>
        <begin position="20"/>
        <end position="271"/>
    </location>
</feature>
<feature type="transmembrane region" description="Helical" evidence="7">
    <location>
        <begin position="74"/>
        <end position="92"/>
    </location>
</feature>
<keyword evidence="5 7" id="KW-0472">Membrane</keyword>
<dbReference type="KEGG" id="spar:SPRG_13464"/>
<feature type="transmembrane region" description="Helical" evidence="7">
    <location>
        <begin position="149"/>
        <end position="167"/>
    </location>
</feature>
<keyword evidence="4 7" id="KW-1133">Transmembrane helix</keyword>
<dbReference type="STRING" id="695850.A0A067BTS6"/>
<dbReference type="Pfam" id="PF13886">
    <property type="entry name" value="TM7S3_TM198"/>
    <property type="match status" value="1"/>
</dbReference>
<feature type="transmembrane region" description="Helical" evidence="7">
    <location>
        <begin position="221"/>
        <end position="240"/>
    </location>
</feature>
<protein>
    <recommendedName>
        <fullName evidence="6">Transmembrane protein 198</fullName>
    </recommendedName>
</protein>
<keyword evidence="8" id="KW-0732">Signal</keyword>
<organism evidence="10 11">
    <name type="scientific">Saprolegnia parasitica (strain CBS 223.65)</name>
    <dbReference type="NCBI Taxonomy" id="695850"/>
    <lineage>
        <taxon>Eukaryota</taxon>
        <taxon>Sar</taxon>
        <taxon>Stramenopiles</taxon>
        <taxon>Oomycota</taxon>
        <taxon>Saprolegniomycetes</taxon>
        <taxon>Saprolegniales</taxon>
        <taxon>Saprolegniaceae</taxon>
        <taxon>Saprolegnia</taxon>
    </lineage>
</organism>
<dbReference type="Proteomes" id="UP000030745">
    <property type="component" value="Unassembled WGS sequence"/>
</dbReference>
<feature type="transmembrane region" description="Helical" evidence="7">
    <location>
        <begin position="43"/>
        <end position="67"/>
    </location>
</feature>
<evidence type="ECO:0000313" key="10">
    <source>
        <dbReference type="EMBL" id="KDO20210.1"/>
    </source>
</evidence>
<dbReference type="RefSeq" id="XP_012209097.1">
    <property type="nucleotide sequence ID" value="XM_012353707.1"/>
</dbReference>
<dbReference type="PANTHER" id="PTHR31247:SF5">
    <property type="entry name" value="DUF4203 DOMAIN-CONTAINING PROTEIN"/>
    <property type="match status" value="1"/>
</dbReference>
<evidence type="ECO:0000256" key="3">
    <source>
        <dbReference type="ARBA" id="ARBA00022692"/>
    </source>
</evidence>
<evidence type="ECO:0000256" key="1">
    <source>
        <dbReference type="ARBA" id="ARBA00004141"/>
    </source>
</evidence>
<dbReference type="InterPro" id="IPR025256">
    <property type="entry name" value="TM7S3/TM198-like_dom"/>
</dbReference>
<comment type="subcellular location">
    <subcellularLocation>
        <location evidence="1">Membrane</location>
        <topology evidence="1">Multi-pass membrane protein</topology>
    </subcellularLocation>
</comment>
<dbReference type="PANTHER" id="PTHR31247">
    <property type="entry name" value="TRANSMEMBRANE PROTEIN 198 FAMILY MEMBER"/>
    <property type="match status" value="1"/>
</dbReference>
<dbReference type="VEuPathDB" id="FungiDB:SPRG_13464"/>
<evidence type="ECO:0000256" key="4">
    <source>
        <dbReference type="ARBA" id="ARBA00022989"/>
    </source>
</evidence>
<evidence type="ECO:0000256" key="5">
    <source>
        <dbReference type="ARBA" id="ARBA00023136"/>
    </source>
</evidence>
<comment type="similarity">
    <text evidence="2">Belongs to the TMEM198 family.</text>
</comment>
<accession>A0A067BTS6</accession>
<evidence type="ECO:0000256" key="2">
    <source>
        <dbReference type="ARBA" id="ARBA00006244"/>
    </source>
</evidence>
<evidence type="ECO:0000256" key="6">
    <source>
        <dbReference type="ARBA" id="ARBA00049737"/>
    </source>
</evidence>
<feature type="transmembrane region" description="Helical" evidence="7">
    <location>
        <begin position="174"/>
        <end position="194"/>
    </location>
</feature>
<dbReference type="EMBL" id="KK583319">
    <property type="protein sequence ID" value="KDO20210.1"/>
    <property type="molecule type" value="Genomic_DNA"/>
</dbReference>
<feature type="domain" description="TM7S3/TM198-like" evidence="9">
    <location>
        <begin position="56"/>
        <end position="240"/>
    </location>
</feature>
<feature type="signal peptide" evidence="8">
    <location>
        <begin position="1"/>
        <end position="19"/>
    </location>
</feature>
<keyword evidence="11" id="KW-1185">Reference proteome</keyword>
<dbReference type="GeneID" id="24135341"/>
<keyword evidence="3 7" id="KW-0812">Transmembrane</keyword>
<evidence type="ECO:0000313" key="11">
    <source>
        <dbReference type="Proteomes" id="UP000030745"/>
    </source>
</evidence>
<evidence type="ECO:0000256" key="8">
    <source>
        <dbReference type="SAM" id="SignalP"/>
    </source>
</evidence>
<proteinExistence type="inferred from homology"/>
<evidence type="ECO:0000256" key="7">
    <source>
        <dbReference type="SAM" id="Phobius"/>
    </source>
</evidence>
<sequence>MRSFSPLLVVLFMLHTTAALTVNGNSTFDNQVNRILHWNGDDFSSLGFGPEAVAGITIAIGTVLTFFGYKLVRPAIFVAGFIVGAVACFLLAERIFANASYIVTACWIALLVWLYKVGIFCVGALAGVLLATQIHNSFGYKIAPAHPDTVLIVLMVVLGLALGVLAWKLERPFLVFASSVVGAIATVWGIGFFAGGYPNAGNLKATVSAGGDWVYDIPSSWWYYLAATIVLCGLGIFVQFRELTQHKRRETQQATYAIPETPKHGDPIRHV</sequence>
<dbReference type="OrthoDB" id="78234at2759"/>
<dbReference type="InterPro" id="IPR040236">
    <property type="entry name" value="TMEM198"/>
</dbReference>
<dbReference type="GO" id="GO:0005886">
    <property type="term" value="C:plasma membrane"/>
    <property type="evidence" value="ECO:0007669"/>
    <property type="project" value="TreeGrafter"/>
</dbReference>
<name>A0A067BTS6_SAPPC</name>